<comment type="caution">
    <text evidence="1">The sequence shown here is derived from an EMBL/GenBank/DDBJ whole genome shotgun (WGS) entry which is preliminary data.</text>
</comment>
<dbReference type="Proteomes" id="UP000664795">
    <property type="component" value="Unassembled WGS sequence"/>
</dbReference>
<sequence>MIANQPSISETPDAFIVNGIAVPKMKRGQMNTYDPAIIKAIGTDLFFQLIGPKEALPIPDLGFSDAEWDDLESQIHTDQ</sequence>
<reference evidence="1 2" key="1">
    <citation type="submission" date="2021-03" db="EMBL/GenBank/DDBJ databases">
        <title>Fibrella sp. HMF5036 genome sequencing and assembly.</title>
        <authorList>
            <person name="Kang H."/>
            <person name="Kim H."/>
            <person name="Bae S."/>
            <person name="Joh K."/>
        </authorList>
    </citation>
    <scope>NUCLEOTIDE SEQUENCE [LARGE SCALE GENOMIC DNA]</scope>
    <source>
        <strain evidence="1 2">HMF5036</strain>
    </source>
</reference>
<name>A0A939G8K5_9BACT</name>
<organism evidence="1 2">
    <name type="scientific">Fibrella aquatilis</name>
    <dbReference type="NCBI Taxonomy" id="2817059"/>
    <lineage>
        <taxon>Bacteria</taxon>
        <taxon>Pseudomonadati</taxon>
        <taxon>Bacteroidota</taxon>
        <taxon>Cytophagia</taxon>
        <taxon>Cytophagales</taxon>
        <taxon>Spirosomataceae</taxon>
        <taxon>Fibrella</taxon>
    </lineage>
</organism>
<proteinExistence type="predicted"/>
<keyword evidence="2" id="KW-1185">Reference proteome</keyword>
<dbReference type="EMBL" id="JAFMYU010000010">
    <property type="protein sequence ID" value="MBO0932061.1"/>
    <property type="molecule type" value="Genomic_DNA"/>
</dbReference>
<protein>
    <submittedName>
        <fullName evidence="1">Uncharacterized protein</fullName>
    </submittedName>
</protein>
<gene>
    <name evidence="1" type="ORF">J2I48_13705</name>
</gene>
<dbReference type="RefSeq" id="WP_207336032.1">
    <property type="nucleotide sequence ID" value="NZ_JAFMYU010000010.1"/>
</dbReference>
<dbReference type="AlphaFoldDB" id="A0A939G8K5"/>
<accession>A0A939G8K5</accession>
<evidence type="ECO:0000313" key="1">
    <source>
        <dbReference type="EMBL" id="MBO0932061.1"/>
    </source>
</evidence>
<evidence type="ECO:0000313" key="2">
    <source>
        <dbReference type="Proteomes" id="UP000664795"/>
    </source>
</evidence>